<keyword evidence="2" id="KW-1185">Reference proteome</keyword>
<proteinExistence type="predicted"/>
<sequence length="122" mass="13252">MNPVLVARDQGMFNLVGGGWPLLHLRSFEWFFGPRAEGRLQRTTAGLPATAGWSMLFTPATTGAARQARRRVWGRAVTLPAVGLVYVPMGRIRPTCLVNAVMRAGWLPVRRRCGRPGPAAGG</sequence>
<dbReference type="RefSeq" id="WP_201826229.1">
    <property type="nucleotide sequence ID" value="NZ_JAERRH010000023.1"/>
</dbReference>
<evidence type="ECO:0000313" key="2">
    <source>
        <dbReference type="Proteomes" id="UP000621386"/>
    </source>
</evidence>
<accession>A0ABS1PBS0</accession>
<reference evidence="1 2" key="1">
    <citation type="submission" date="2021-01" db="EMBL/GenBank/DDBJ databases">
        <title>WGS of actinomycetes isolated from Thailand.</title>
        <authorList>
            <person name="Thawai C."/>
        </authorList>
    </citation>
    <scope>NUCLEOTIDE SEQUENCE [LARGE SCALE GENOMIC DNA]</scope>
    <source>
        <strain evidence="1 2">CH5-8</strain>
    </source>
</reference>
<organism evidence="1 2">
    <name type="scientific">Streptomyces musisoli</name>
    <dbReference type="NCBI Taxonomy" id="2802280"/>
    <lineage>
        <taxon>Bacteria</taxon>
        <taxon>Bacillati</taxon>
        <taxon>Actinomycetota</taxon>
        <taxon>Actinomycetes</taxon>
        <taxon>Kitasatosporales</taxon>
        <taxon>Streptomycetaceae</taxon>
        <taxon>Streptomyces</taxon>
    </lineage>
</organism>
<gene>
    <name evidence="1" type="ORF">JK361_35320</name>
</gene>
<name>A0ABS1PBS0_9ACTN</name>
<evidence type="ECO:0000313" key="1">
    <source>
        <dbReference type="EMBL" id="MBL1109783.1"/>
    </source>
</evidence>
<dbReference type="EMBL" id="JAERRH010000023">
    <property type="protein sequence ID" value="MBL1109783.1"/>
    <property type="molecule type" value="Genomic_DNA"/>
</dbReference>
<dbReference type="Proteomes" id="UP000621386">
    <property type="component" value="Unassembled WGS sequence"/>
</dbReference>
<comment type="caution">
    <text evidence="1">The sequence shown here is derived from an EMBL/GenBank/DDBJ whole genome shotgun (WGS) entry which is preliminary data.</text>
</comment>
<protein>
    <submittedName>
        <fullName evidence="1">Uncharacterized protein</fullName>
    </submittedName>
</protein>